<feature type="domain" description="GOLD" evidence="1">
    <location>
        <begin position="1"/>
        <end position="74"/>
    </location>
</feature>
<dbReference type="InterPro" id="IPR009038">
    <property type="entry name" value="GOLD_dom"/>
</dbReference>
<dbReference type="EMBL" id="LGRX02032173">
    <property type="protein sequence ID" value="KAK3244175.1"/>
    <property type="molecule type" value="Genomic_DNA"/>
</dbReference>
<gene>
    <name evidence="2" type="ORF">CYMTET_46203</name>
</gene>
<keyword evidence="3" id="KW-1185">Reference proteome</keyword>
<reference evidence="2 3" key="1">
    <citation type="journal article" date="2015" name="Genome Biol. Evol.">
        <title>Comparative Genomics of a Bacterivorous Green Alga Reveals Evolutionary Causalities and Consequences of Phago-Mixotrophic Mode of Nutrition.</title>
        <authorList>
            <person name="Burns J.A."/>
            <person name="Paasch A."/>
            <person name="Narechania A."/>
            <person name="Kim E."/>
        </authorList>
    </citation>
    <scope>NUCLEOTIDE SEQUENCE [LARGE SCALE GENOMIC DNA]</scope>
    <source>
        <strain evidence="2 3">PLY_AMNH</strain>
    </source>
</reference>
<dbReference type="Proteomes" id="UP001190700">
    <property type="component" value="Unassembled WGS sequence"/>
</dbReference>
<evidence type="ECO:0000313" key="3">
    <source>
        <dbReference type="Proteomes" id="UP001190700"/>
    </source>
</evidence>
<dbReference type="AlphaFoldDB" id="A0AAE0BYH7"/>
<protein>
    <recommendedName>
        <fullName evidence="1">GOLD domain-containing protein</fullName>
    </recommendedName>
</protein>
<proteinExistence type="predicted"/>
<dbReference type="PROSITE" id="PS50866">
    <property type="entry name" value="GOLD"/>
    <property type="match status" value="1"/>
</dbReference>
<sequence length="140" mass="15757">MRTVVDVKVKSPYGEMILDEKDVNEESFELTGKGAGKYSMCFSTRGEVTKQNQPISLSETQYVARVDIYYFVPIHMWDNPEEIQIPHGHEDRRSKLILNQEAVSDAGRLVSDMKVVEPYFDLQSGASDPACELVTHGSTV</sequence>
<comment type="caution">
    <text evidence="2">The sequence shown here is derived from an EMBL/GenBank/DDBJ whole genome shotgun (WGS) entry which is preliminary data.</text>
</comment>
<name>A0AAE0BYH7_9CHLO</name>
<evidence type="ECO:0000313" key="2">
    <source>
        <dbReference type="EMBL" id="KAK3244175.1"/>
    </source>
</evidence>
<accession>A0AAE0BYH7</accession>
<evidence type="ECO:0000259" key="1">
    <source>
        <dbReference type="PROSITE" id="PS50866"/>
    </source>
</evidence>
<organism evidence="2 3">
    <name type="scientific">Cymbomonas tetramitiformis</name>
    <dbReference type="NCBI Taxonomy" id="36881"/>
    <lineage>
        <taxon>Eukaryota</taxon>
        <taxon>Viridiplantae</taxon>
        <taxon>Chlorophyta</taxon>
        <taxon>Pyramimonadophyceae</taxon>
        <taxon>Pyramimonadales</taxon>
        <taxon>Pyramimonadaceae</taxon>
        <taxon>Cymbomonas</taxon>
    </lineage>
</organism>